<dbReference type="SUPFAM" id="SSF52833">
    <property type="entry name" value="Thioredoxin-like"/>
    <property type="match status" value="1"/>
</dbReference>
<gene>
    <name evidence="2" type="ORF">QRT05_11980</name>
</gene>
<comment type="caution">
    <text evidence="2">The sequence shown here is derived from an EMBL/GenBank/DDBJ whole genome shotgun (WGS) entry which is preliminary data.</text>
</comment>
<protein>
    <submittedName>
        <fullName evidence="2">Thioredoxin family protein</fullName>
    </submittedName>
</protein>
<feature type="domain" description="Thioredoxin" evidence="1">
    <location>
        <begin position="17"/>
        <end position="97"/>
    </location>
</feature>
<sequence>MTVRLSAQDLGVPLGSGATVVQFSSTFCQPCRMTRLVVERALADAPDVAYVDLDVADHLELGERLHVDVTPTVLVLDRTGAQRHRAAGVPRLAQVRAVIASAREGA</sequence>
<dbReference type="Proteomes" id="UP001321453">
    <property type="component" value="Unassembled WGS sequence"/>
</dbReference>
<dbReference type="Gene3D" id="3.40.30.10">
    <property type="entry name" value="Glutaredoxin"/>
    <property type="match status" value="1"/>
</dbReference>
<dbReference type="RefSeq" id="WP_289447506.1">
    <property type="nucleotide sequence ID" value="NZ_JAUCGR010000003.1"/>
</dbReference>
<proteinExistence type="predicted"/>
<evidence type="ECO:0000259" key="1">
    <source>
        <dbReference type="Pfam" id="PF00085"/>
    </source>
</evidence>
<reference evidence="2 3" key="1">
    <citation type="submission" date="2023-06" db="EMBL/GenBank/DDBJ databases">
        <title>Cellulomonas sp. MW9 Whole genome sequence.</title>
        <authorList>
            <person name="Park S."/>
        </authorList>
    </citation>
    <scope>NUCLEOTIDE SEQUENCE [LARGE SCALE GENOMIC DNA]</scope>
    <source>
        <strain evidence="2 3">MW9</strain>
    </source>
</reference>
<dbReference type="InterPro" id="IPR013766">
    <property type="entry name" value="Thioredoxin_domain"/>
</dbReference>
<name>A0ABT7S8V0_9CELL</name>
<evidence type="ECO:0000313" key="2">
    <source>
        <dbReference type="EMBL" id="MDM7832055.1"/>
    </source>
</evidence>
<dbReference type="InterPro" id="IPR036249">
    <property type="entry name" value="Thioredoxin-like_sf"/>
</dbReference>
<dbReference type="Pfam" id="PF00085">
    <property type="entry name" value="Thioredoxin"/>
    <property type="match status" value="1"/>
</dbReference>
<keyword evidence="3" id="KW-1185">Reference proteome</keyword>
<accession>A0ABT7S8V0</accession>
<evidence type="ECO:0000313" key="3">
    <source>
        <dbReference type="Proteomes" id="UP001321453"/>
    </source>
</evidence>
<dbReference type="CDD" id="cd02947">
    <property type="entry name" value="TRX_family"/>
    <property type="match status" value="1"/>
</dbReference>
<organism evidence="2 3">
    <name type="scientific">Cellulomonas edaphi</name>
    <dbReference type="NCBI Taxonomy" id="3053468"/>
    <lineage>
        <taxon>Bacteria</taxon>
        <taxon>Bacillati</taxon>
        <taxon>Actinomycetota</taxon>
        <taxon>Actinomycetes</taxon>
        <taxon>Micrococcales</taxon>
        <taxon>Cellulomonadaceae</taxon>
        <taxon>Cellulomonas</taxon>
    </lineage>
</organism>
<dbReference type="EMBL" id="JAUCGR010000003">
    <property type="protein sequence ID" value="MDM7832055.1"/>
    <property type="molecule type" value="Genomic_DNA"/>
</dbReference>